<evidence type="ECO:0000259" key="3">
    <source>
        <dbReference type="Pfam" id="PF04782"/>
    </source>
</evidence>
<gene>
    <name evidence="5" type="ORF">M0R45_031751</name>
</gene>
<feature type="domain" description="DUF630" evidence="4">
    <location>
        <begin position="1"/>
        <end position="59"/>
    </location>
</feature>
<dbReference type="Pfam" id="PF04783">
    <property type="entry name" value="DUF630"/>
    <property type="match status" value="1"/>
</dbReference>
<dbReference type="InterPro" id="IPR006868">
    <property type="entry name" value="DUF630"/>
</dbReference>
<dbReference type="PANTHER" id="PTHR21450:SF59">
    <property type="entry name" value="PROTEIN, PUTATIVE_ 48652-45869-RELATED"/>
    <property type="match status" value="1"/>
</dbReference>
<feature type="compositionally biased region" description="Polar residues" evidence="2">
    <location>
        <begin position="59"/>
        <end position="75"/>
    </location>
</feature>
<feature type="compositionally biased region" description="Pro residues" evidence="2">
    <location>
        <begin position="171"/>
        <end position="188"/>
    </location>
</feature>
<protein>
    <recommendedName>
        <fullName evidence="7">Nitrate regulatory gene2 protein-like</fullName>
    </recommendedName>
</protein>
<dbReference type="PANTHER" id="PTHR21450">
    <property type="entry name" value="PROTEIN ALTERED PHOSPHATE STARVATION RESPONSE 1"/>
    <property type="match status" value="1"/>
</dbReference>
<feature type="region of interest" description="Disordered" evidence="2">
    <location>
        <begin position="59"/>
        <end position="205"/>
    </location>
</feature>
<accession>A0AAW1WF68</accession>
<dbReference type="Pfam" id="PF04782">
    <property type="entry name" value="DUF632"/>
    <property type="match status" value="1"/>
</dbReference>
<dbReference type="EMBL" id="JBEDUW010000006">
    <property type="protein sequence ID" value="KAK9923326.1"/>
    <property type="molecule type" value="Genomic_DNA"/>
</dbReference>
<evidence type="ECO:0000256" key="1">
    <source>
        <dbReference type="SAM" id="Coils"/>
    </source>
</evidence>
<evidence type="ECO:0000313" key="6">
    <source>
        <dbReference type="Proteomes" id="UP001457282"/>
    </source>
</evidence>
<feature type="region of interest" description="Disordered" evidence="2">
    <location>
        <begin position="263"/>
        <end position="290"/>
    </location>
</feature>
<proteinExistence type="predicted"/>
<evidence type="ECO:0008006" key="7">
    <source>
        <dbReference type="Google" id="ProtNLM"/>
    </source>
</evidence>
<feature type="compositionally biased region" description="Basic residues" evidence="2">
    <location>
        <begin position="147"/>
        <end position="157"/>
    </location>
</feature>
<evidence type="ECO:0000313" key="5">
    <source>
        <dbReference type="EMBL" id="KAK9923326.1"/>
    </source>
</evidence>
<dbReference type="AlphaFoldDB" id="A0AAW1WF68"/>
<dbReference type="Proteomes" id="UP001457282">
    <property type="component" value="Unassembled WGS sequence"/>
</dbReference>
<keyword evidence="6" id="KW-1185">Reference proteome</keyword>
<feature type="coiled-coil region" evidence="1">
    <location>
        <begin position="667"/>
        <end position="698"/>
    </location>
</feature>
<name>A0AAW1WF68_RUBAR</name>
<sequence length="743" mass="84360">MGCTQSKIENEEAVSRCKERKQFMKEAVTARNAFAAAHSSYAVYLKNTGAALSDYAQGEVTQHPAQLVQPLQPNLASVPPVAQAPFDSLTPPPPPPPLPNFSGAPLQRAASMPEIKPDPKPHSHSQPKPIIEEDEDEDDMIDNSHSLRTRTRSRSKSNRGVVDNEEDEFPDGPPPVPSPPPARSPPPSVESRTVPPLPQHEDTPYDYFFNVADMPASSLAVPAEPSLGKEEMEKKVFDERPKRVERQVEPQVVEVKRSSKVEEEVVPAPPPPVQVVEPAGGSTGKNLKKVKPVGQKGSVNLLMVFAEIDDHFLKASESAQEVSKMLEATRLHYHSNFADNRGHIDHSARVMRVITWNRSFKGIPNFDDGGKDDFDAEEHETHATVLDKLLAWEKKLYDEVKAGELMKFEYQKKVASLNKLKKRSTNSEALEKSKAAVSHLHTRYIVDMQSMDSTVSEINSLRDDQLYPKLVQLVAGMATMWETMRTHHESQSKIVFALRSFDITQCPKQTSDHHHANTVQLWYVVQEWHSQFVKLVSHQKEYVKALRNWLKLNLIPIESNLKEKVSSPPRIQNPPIQGLLLAWNDHLEKLPDDVARTAIHNFAGIIHTIMLKQEEEIKMKEKCEDSRKELGRKKRQFEDWYHKYMNKNIPDEVDPERPEGHVRSEVVAEKQFNVETVQKRLEEEEEAYERLCLQVREKSITSLRTGLPELFRALSDFALSCSEMYKQLRSRSTHHPSESSGRQ</sequence>
<reference evidence="5 6" key="1">
    <citation type="journal article" date="2023" name="G3 (Bethesda)">
        <title>A chromosome-length genome assembly and annotation of blackberry (Rubus argutus, cv. 'Hillquist').</title>
        <authorList>
            <person name="Bruna T."/>
            <person name="Aryal R."/>
            <person name="Dudchenko O."/>
            <person name="Sargent D.J."/>
            <person name="Mead D."/>
            <person name="Buti M."/>
            <person name="Cavallini A."/>
            <person name="Hytonen T."/>
            <person name="Andres J."/>
            <person name="Pham M."/>
            <person name="Weisz D."/>
            <person name="Mascagni F."/>
            <person name="Usai G."/>
            <person name="Natali L."/>
            <person name="Bassil N."/>
            <person name="Fernandez G.E."/>
            <person name="Lomsadze A."/>
            <person name="Armour M."/>
            <person name="Olukolu B."/>
            <person name="Poorten T."/>
            <person name="Britton C."/>
            <person name="Davik J."/>
            <person name="Ashrafi H."/>
            <person name="Aiden E.L."/>
            <person name="Borodovsky M."/>
            <person name="Worthington M."/>
        </authorList>
    </citation>
    <scope>NUCLEOTIDE SEQUENCE [LARGE SCALE GENOMIC DNA]</scope>
    <source>
        <strain evidence="5">PI 553951</strain>
    </source>
</reference>
<feature type="compositionally biased region" description="Acidic residues" evidence="2">
    <location>
        <begin position="132"/>
        <end position="141"/>
    </location>
</feature>
<feature type="domain" description="DUF632" evidence="3">
    <location>
        <begin position="302"/>
        <end position="607"/>
    </location>
</feature>
<organism evidence="5 6">
    <name type="scientific">Rubus argutus</name>
    <name type="common">Southern blackberry</name>
    <dbReference type="NCBI Taxonomy" id="59490"/>
    <lineage>
        <taxon>Eukaryota</taxon>
        <taxon>Viridiplantae</taxon>
        <taxon>Streptophyta</taxon>
        <taxon>Embryophyta</taxon>
        <taxon>Tracheophyta</taxon>
        <taxon>Spermatophyta</taxon>
        <taxon>Magnoliopsida</taxon>
        <taxon>eudicotyledons</taxon>
        <taxon>Gunneridae</taxon>
        <taxon>Pentapetalae</taxon>
        <taxon>rosids</taxon>
        <taxon>fabids</taxon>
        <taxon>Rosales</taxon>
        <taxon>Rosaceae</taxon>
        <taxon>Rosoideae</taxon>
        <taxon>Rosoideae incertae sedis</taxon>
        <taxon>Rubus</taxon>
    </lineage>
</organism>
<evidence type="ECO:0000256" key="2">
    <source>
        <dbReference type="SAM" id="MobiDB-lite"/>
    </source>
</evidence>
<evidence type="ECO:0000259" key="4">
    <source>
        <dbReference type="Pfam" id="PF04783"/>
    </source>
</evidence>
<comment type="caution">
    <text evidence="5">The sequence shown here is derived from an EMBL/GenBank/DDBJ whole genome shotgun (WGS) entry which is preliminary data.</text>
</comment>
<keyword evidence="1" id="KW-0175">Coiled coil</keyword>
<feature type="compositionally biased region" description="Pro residues" evidence="2">
    <location>
        <begin position="90"/>
        <end position="99"/>
    </location>
</feature>
<dbReference type="InterPro" id="IPR006867">
    <property type="entry name" value="DUF632"/>
</dbReference>